<dbReference type="InterPro" id="IPR052700">
    <property type="entry name" value="Carb_kinase_PfkB-like"/>
</dbReference>
<dbReference type="InterPro" id="IPR011611">
    <property type="entry name" value="PfkB_dom"/>
</dbReference>
<evidence type="ECO:0000259" key="5">
    <source>
        <dbReference type="Pfam" id="PF00294"/>
    </source>
</evidence>
<sequence length="327" mass="34206">MAKKYNIYGMGNALVDIVTEVEDAFFSKNEIEKGVMTLVDEARQSALVSAIDLDAADKQCGGSAANSIIGAAQFGARTFYSCKVANDELGQFYLTDLKANGADTNLSADALPEGITGKCLVMTTPDAERTMNTFLGVTATYSTEQIDEAALADSEYLYIEGYLVTSPNGVEAMKAAKAKAESLGVKTALTFSDPAMVKYFGDAMKDVIGTGIDLLFCNEEEAMTYTGTESVPAAVQALKATAKQFVITLGPDGALVWDGQNEIKIAPVPTEAVDTNGAGDLFAGAFLYGITNGLSHAEAGALASRASSAVVSKFGPRLSKAQAQALL</sequence>
<dbReference type="CDD" id="cd01168">
    <property type="entry name" value="adenosine_kinase"/>
    <property type="match status" value="1"/>
</dbReference>
<dbReference type="PANTHER" id="PTHR43320">
    <property type="entry name" value="SUGAR KINASE"/>
    <property type="match status" value="1"/>
</dbReference>
<dbReference type="PANTHER" id="PTHR43320:SF3">
    <property type="entry name" value="CARBOHYDRATE KINASE PFKB DOMAIN-CONTAINING PROTEIN"/>
    <property type="match status" value="1"/>
</dbReference>
<dbReference type="InterPro" id="IPR002173">
    <property type="entry name" value="Carboh/pur_kinase_PfkB_CS"/>
</dbReference>
<keyword evidence="3 4" id="KW-0418">Kinase</keyword>
<evidence type="ECO:0000256" key="4">
    <source>
        <dbReference type="RuleBase" id="RU003704"/>
    </source>
</evidence>
<gene>
    <name evidence="6" type="ORF">IEN85_24095</name>
</gene>
<keyword evidence="2 4" id="KW-0808">Transferase</keyword>
<proteinExistence type="inferred from homology"/>
<comment type="caution">
    <text evidence="6">The sequence shown here is derived from an EMBL/GenBank/DDBJ whole genome shotgun (WGS) entry which is preliminary data.</text>
</comment>
<dbReference type="Gene3D" id="3.30.1110.10">
    <property type="match status" value="1"/>
</dbReference>
<dbReference type="InterPro" id="IPR029056">
    <property type="entry name" value="Ribokinase-like"/>
</dbReference>
<evidence type="ECO:0000256" key="1">
    <source>
        <dbReference type="ARBA" id="ARBA00010688"/>
    </source>
</evidence>
<dbReference type="EMBL" id="JACYFG010000061">
    <property type="protein sequence ID" value="MBD5782600.1"/>
    <property type="molecule type" value="Genomic_DNA"/>
</dbReference>
<organism evidence="6 7">
    <name type="scientific">Pelagicoccus enzymogenes</name>
    <dbReference type="NCBI Taxonomy" id="2773457"/>
    <lineage>
        <taxon>Bacteria</taxon>
        <taxon>Pseudomonadati</taxon>
        <taxon>Verrucomicrobiota</taxon>
        <taxon>Opitutia</taxon>
        <taxon>Puniceicoccales</taxon>
        <taxon>Pelagicoccaceae</taxon>
        <taxon>Pelagicoccus</taxon>
    </lineage>
</organism>
<keyword evidence="7" id="KW-1185">Reference proteome</keyword>
<evidence type="ECO:0000256" key="3">
    <source>
        <dbReference type="ARBA" id="ARBA00022777"/>
    </source>
</evidence>
<accession>A0A927FF83</accession>
<dbReference type="RefSeq" id="WP_191619671.1">
    <property type="nucleotide sequence ID" value="NZ_JACYFG010000061.1"/>
</dbReference>
<dbReference type="PROSITE" id="PS00584">
    <property type="entry name" value="PFKB_KINASES_2"/>
    <property type="match status" value="1"/>
</dbReference>
<protein>
    <submittedName>
        <fullName evidence="6">Adenosine kinase</fullName>
    </submittedName>
</protein>
<dbReference type="PRINTS" id="PR00990">
    <property type="entry name" value="RIBOKINASE"/>
</dbReference>
<dbReference type="InterPro" id="IPR002139">
    <property type="entry name" value="Ribo/fructo_kinase"/>
</dbReference>
<name>A0A927FF83_9BACT</name>
<comment type="similarity">
    <text evidence="1 4">Belongs to the carbohydrate kinase PfkB family.</text>
</comment>
<reference evidence="6" key="1">
    <citation type="submission" date="2020-09" db="EMBL/GenBank/DDBJ databases">
        <title>Pelagicoccus enzymogenes sp. nov. with an EPS production, isolated from marine sediment.</title>
        <authorList>
            <person name="Feng X."/>
        </authorList>
    </citation>
    <scope>NUCLEOTIDE SEQUENCE</scope>
    <source>
        <strain evidence="6">NFK12</strain>
    </source>
</reference>
<dbReference type="AlphaFoldDB" id="A0A927FF83"/>
<dbReference type="Proteomes" id="UP000622317">
    <property type="component" value="Unassembled WGS sequence"/>
</dbReference>
<evidence type="ECO:0000313" key="7">
    <source>
        <dbReference type="Proteomes" id="UP000622317"/>
    </source>
</evidence>
<evidence type="ECO:0000313" key="6">
    <source>
        <dbReference type="EMBL" id="MBD5782600.1"/>
    </source>
</evidence>
<evidence type="ECO:0000256" key="2">
    <source>
        <dbReference type="ARBA" id="ARBA00022679"/>
    </source>
</evidence>
<dbReference type="SUPFAM" id="SSF53613">
    <property type="entry name" value="Ribokinase-like"/>
    <property type="match status" value="1"/>
</dbReference>
<dbReference type="Gene3D" id="3.40.1190.20">
    <property type="match status" value="1"/>
</dbReference>
<dbReference type="Pfam" id="PF00294">
    <property type="entry name" value="PfkB"/>
    <property type="match status" value="1"/>
</dbReference>
<feature type="domain" description="Carbohydrate kinase PfkB" evidence="5">
    <location>
        <begin position="57"/>
        <end position="319"/>
    </location>
</feature>
<dbReference type="GO" id="GO:0016301">
    <property type="term" value="F:kinase activity"/>
    <property type="evidence" value="ECO:0007669"/>
    <property type="project" value="UniProtKB-KW"/>
</dbReference>